<reference evidence="2" key="1">
    <citation type="submission" date="2010-08" db="EMBL/GenBank/DDBJ databases">
        <authorList>
            <consortium name="Caenorhabditis japonica Sequencing Consortium"/>
            <person name="Wilson R.K."/>
        </authorList>
    </citation>
    <scope>NUCLEOTIDE SEQUENCE [LARGE SCALE GENOMIC DNA]</scope>
    <source>
        <strain evidence="2">DF5081</strain>
    </source>
</reference>
<sequence>MANSPHFFTLYCGVNLQHPSFHHMNDSRKKELFKLGGDSADDSTIDVCTCYADHCNGNSASLRSTLSFITFLVLARLLFVF</sequence>
<proteinExistence type="predicted"/>
<dbReference type="EnsemblMetazoa" id="CJA31651.1">
    <property type="protein sequence ID" value="CJA31651.1"/>
    <property type="gene ID" value="WBGene00207498"/>
</dbReference>
<keyword evidence="2" id="KW-1185">Reference proteome</keyword>
<accession>A0A8R1EDN5</accession>
<evidence type="ECO:0000313" key="1">
    <source>
        <dbReference type="EnsemblMetazoa" id="CJA31651.1"/>
    </source>
</evidence>
<dbReference type="AlphaFoldDB" id="A0A8R1EDN5"/>
<protein>
    <submittedName>
        <fullName evidence="1">Uncharacterized protein</fullName>
    </submittedName>
</protein>
<name>A0A8R1EDN5_CAEJA</name>
<organism evidence="1 2">
    <name type="scientific">Caenorhabditis japonica</name>
    <dbReference type="NCBI Taxonomy" id="281687"/>
    <lineage>
        <taxon>Eukaryota</taxon>
        <taxon>Metazoa</taxon>
        <taxon>Ecdysozoa</taxon>
        <taxon>Nematoda</taxon>
        <taxon>Chromadorea</taxon>
        <taxon>Rhabditida</taxon>
        <taxon>Rhabditina</taxon>
        <taxon>Rhabditomorpha</taxon>
        <taxon>Rhabditoidea</taxon>
        <taxon>Rhabditidae</taxon>
        <taxon>Peloderinae</taxon>
        <taxon>Caenorhabditis</taxon>
    </lineage>
</organism>
<dbReference type="Proteomes" id="UP000005237">
    <property type="component" value="Unassembled WGS sequence"/>
</dbReference>
<evidence type="ECO:0000313" key="2">
    <source>
        <dbReference type="Proteomes" id="UP000005237"/>
    </source>
</evidence>
<reference evidence="1" key="2">
    <citation type="submission" date="2022-06" db="UniProtKB">
        <authorList>
            <consortium name="EnsemblMetazoa"/>
        </authorList>
    </citation>
    <scope>IDENTIFICATION</scope>
    <source>
        <strain evidence="1">DF5081</strain>
    </source>
</reference>